<accession>A0A3G1KT45</accession>
<dbReference type="InterPro" id="IPR001492">
    <property type="entry name" value="Flagellin"/>
</dbReference>
<proteinExistence type="inferred from homology"/>
<evidence type="ECO:0000259" key="4">
    <source>
        <dbReference type="Pfam" id="PF00669"/>
    </source>
</evidence>
<keyword evidence="7" id="KW-1185">Reference proteome</keyword>
<name>A0A3G1KT45_FORW1</name>
<gene>
    <name evidence="6" type="ORF">DCMF_13795</name>
</gene>
<dbReference type="EMBL" id="CP017634">
    <property type="protein sequence ID" value="ATW25693.1"/>
    <property type="molecule type" value="Genomic_DNA"/>
</dbReference>
<dbReference type="GO" id="GO:0009424">
    <property type="term" value="C:bacterial-type flagellum hook"/>
    <property type="evidence" value="ECO:0007669"/>
    <property type="project" value="InterPro"/>
</dbReference>
<dbReference type="SUPFAM" id="SSF64518">
    <property type="entry name" value="Phase 1 flagellin"/>
    <property type="match status" value="1"/>
</dbReference>
<evidence type="ECO:0000256" key="3">
    <source>
        <dbReference type="ARBA" id="ARBA00023143"/>
    </source>
</evidence>
<protein>
    <submittedName>
        <fullName evidence="6">Flagellar hook-associated protein 3</fullName>
    </submittedName>
</protein>
<evidence type="ECO:0000256" key="2">
    <source>
        <dbReference type="ARBA" id="ARBA00005709"/>
    </source>
</evidence>
<dbReference type="GO" id="GO:0005198">
    <property type="term" value="F:structural molecule activity"/>
    <property type="evidence" value="ECO:0007669"/>
    <property type="project" value="InterPro"/>
</dbReference>
<feature type="domain" description="Flagellin N-terminal" evidence="4">
    <location>
        <begin position="14"/>
        <end position="140"/>
    </location>
</feature>
<evidence type="ECO:0000313" key="6">
    <source>
        <dbReference type="EMBL" id="ATW25693.1"/>
    </source>
</evidence>
<comment type="similarity">
    <text evidence="2">Belongs to the bacterial flagellin family.</text>
</comment>
<dbReference type="GO" id="GO:0071973">
    <property type="term" value="P:bacterial-type flagellum-dependent cell motility"/>
    <property type="evidence" value="ECO:0007669"/>
    <property type="project" value="InterPro"/>
</dbReference>
<evidence type="ECO:0000259" key="5">
    <source>
        <dbReference type="Pfam" id="PF00700"/>
    </source>
</evidence>
<comment type="subcellular location">
    <subcellularLocation>
        <location evidence="1">Bacterial flagellum</location>
    </subcellularLocation>
</comment>
<evidence type="ECO:0000256" key="1">
    <source>
        <dbReference type="ARBA" id="ARBA00004365"/>
    </source>
</evidence>
<keyword evidence="6" id="KW-0969">Cilium</keyword>
<dbReference type="PANTHER" id="PTHR42792">
    <property type="entry name" value="FLAGELLIN"/>
    <property type="match status" value="1"/>
</dbReference>
<dbReference type="InterPro" id="IPR046358">
    <property type="entry name" value="Flagellin_C"/>
</dbReference>
<sequence>MRVTNYAHMQNWLKSQRKVLERLNRAELSVMSEKALQVPSDNPAGMSRVINLNQQVRKQNNFNTAIQDGLGWLKMEELTMDSVSDALADAKELALTAVNGTITSQESYSLMIIQADELIEYVVSLANTTYGGQYIFSGDTTDIMPFKLNSGGTAVEPYAGGNGALKRQIQEDQSVAVTYRGDELFEDSGVFASLFKLKEGLATQNTDLLQEAIGDLDNSFTKAVEFQGSMGIRINQFESMEEMHTDQIDYLETLITSIEDVDIVQAITDLKSEQTTYAAVLAVGAQIMNVSLLDYLK</sequence>
<keyword evidence="6" id="KW-0966">Cell projection</keyword>
<dbReference type="InterPro" id="IPR001029">
    <property type="entry name" value="Flagellin_N"/>
</dbReference>
<dbReference type="Pfam" id="PF00700">
    <property type="entry name" value="Flagellin_C"/>
    <property type="match status" value="1"/>
</dbReference>
<evidence type="ECO:0000313" key="7">
    <source>
        <dbReference type="Proteomes" id="UP000323521"/>
    </source>
</evidence>
<keyword evidence="6" id="KW-0282">Flagellum</keyword>
<dbReference type="NCBIfam" id="TIGR02550">
    <property type="entry name" value="flagell_flgL"/>
    <property type="match status" value="1"/>
</dbReference>
<reference evidence="6 7" key="1">
    <citation type="submission" date="2016-10" db="EMBL/GenBank/DDBJ databases">
        <title>Complete Genome Sequence of Peptococcaceae strain DCMF.</title>
        <authorList>
            <person name="Edwards R.J."/>
            <person name="Holland S.I."/>
            <person name="Deshpande N.P."/>
            <person name="Wong Y.K."/>
            <person name="Ertan H."/>
            <person name="Manefield M."/>
            <person name="Russell T.L."/>
            <person name="Lee M.J."/>
        </authorList>
    </citation>
    <scope>NUCLEOTIDE SEQUENCE [LARGE SCALE GENOMIC DNA]</scope>
    <source>
        <strain evidence="6 7">DCMF</strain>
    </source>
</reference>
<keyword evidence="3" id="KW-0975">Bacterial flagellum</keyword>
<dbReference type="KEGG" id="fwa:DCMF_13795"/>
<dbReference type="AlphaFoldDB" id="A0A3G1KT45"/>
<dbReference type="RefSeq" id="WP_214659337.1">
    <property type="nucleotide sequence ID" value="NZ_CP017634.1"/>
</dbReference>
<dbReference type="Proteomes" id="UP000323521">
    <property type="component" value="Chromosome"/>
</dbReference>
<dbReference type="InterPro" id="IPR013384">
    <property type="entry name" value="Flagell_FlgL"/>
</dbReference>
<dbReference type="PANTHER" id="PTHR42792:SF1">
    <property type="entry name" value="FLAGELLAR HOOK-ASSOCIATED PROTEIN 3"/>
    <property type="match status" value="1"/>
</dbReference>
<dbReference type="Pfam" id="PF00669">
    <property type="entry name" value="Flagellin_N"/>
    <property type="match status" value="1"/>
</dbReference>
<feature type="domain" description="Flagellin C-terminal" evidence="5">
    <location>
        <begin position="216"/>
        <end position="296"/>
    </location>
</feature>
<dbReference type="Gene3D" id="1.20.1330.10">
    <property type="entry name" value="f41 fragment of flagellin, N-terminal domain"/>
    <property type="match status" value="1"/>
</dbReference>
<organism evidence="6 7">
    <name type="scientific">Formimonas warabiya</name>
    <dbReference type="NCBI Taxonomy" id="1761012"/>
    <lineage>
        <taxon>Bacteria</taxon>
        <taxon>Bacillati</taxon>
        <taxon>Bacillota</taxon>
        <taxon>Clostridia</taxon>
        <taxon>Eubacteriales</taxon>
        <taxon>Peptococcaceae</taxon>
        <taxon>Candidatus Formimonas</taxon>
    </lineage>
</organism>